<dbReference type="InterPro" id="IPR027417">
    <property type="entry name" value="P-loop_NTPase"/>
</dbReference>
<dbReference type="FunFam" id="3.40.50.300:FF:001447">
    <property type="entry name" value="Ras-related protein Rab-1B"/>
    <property type="match status" value="1"/>
</dbReference>
<dbReference type="GO" id="GO:0005525">
    <property type="term" value="F:GTP binding"/>
    <property type="evidence" value="ECO:0007669"/>
    <property type="project" value="UniProtKB-KW"/>
</dbReference>
<dbReference type="Gene3D" id="3.40.50.300">
    <property type="entry name" value="P-loop containing nucleotide triphosphate hydrolases"/>
    <property type="match status" value="1"/>
</dbReference>
<dbReference type="NCBIfam" id="TIGR00231">
    <property type="entry name" value="small_GTP"/>
    <property type="match status" value="1"/>
</dbReference>
<dbReference type="SMART" id="SM00173">
    <property type="entry name" value="RAS"/>
    <property type="match status" value="1"/>
</dbReference>
<dbReference type="SMART" id="SM00175">
    <property type="entry name" value="RAB"/>
    <property type="match status" value="1"/>
</dbReference>
<dbReference type="PROSITE" id="PS51421">
    <property type="entry name" value="RAS"/>
    <property type="match status" value="1"/>
</dbReference>
<name>A0A9Y1BQH1_9ARCH</name>
<dbReference type="SMART" id="SM00176">
    <property type="entry name" value="RAN"/>
    <property type="match status" value="1"/>
</dbReference>
<gene>
    <name evidence="4" type="ORF">K9W46_13235</name>
</gene>
<accession>A0A9Y1BQH1</accession>
<evidence type="ECO:0000256" key="2">
    <source>
        <dbReference type="ARBA" id="ARBA00022741"/>
    </source>
</evidence>
<keyword evidence="3" id="KW-0342">GTP-binding</keyword>
<evidence type="ECO:0000256" key="3">
    <source>
        <dbReference type="ARBA" id="ARBA00023134"/>
    </source>
</evidence>
<dbReference type="InterPro" id="IPR001806">
    <property type="entry name" value="Small_GTPase"/>
</dbReference>
<dbReference type="CDD" id="cd00154">
    <property type="entry name" value="Rab"/>
    <property type="match status" value="1"/>
</dbReference>
<sequence length="195" mass="22236">MSLDNKLYFKVVLAGEAGVGKTSLRRSYLGVGFQTQHLSTIGADFASYSTKINEQRVNFQIWDLAGQDIFESMRNLYYKGSLGALMVFDVTDISSLDALSNWISELEKNSGRGVVPFSILGNKIDLLDKEELEKIRKKVDLILKKYNKKFESKGFSINYFETSAKTGHNVKMAFNNLGEAIFNYLDFRRKKREEN</sequence>
<dbReference type="PRINTS" id="PR00449">
    <property type="entry name" value="RASTRNSFRMNG"/>
</dbReference>
<proteinExistence type="inferred from homology"/>
<dbReference type="PANTHER" id="PTHR47981">
    <property type="entry name" value="RAB FAMILY"/>
    <property type="match status" value="1"/>
</dbReference>
<dbReference type="Pfam" id="PF00071">
    <property type="entry name" value="Ras"/>
    <property type="match status" value="1"/>
</dbReference>
<dbReference type="EMBL" id="CP084167">
    <property type="protein sequence ID" value="UJG43323.1"/>
    <property type="molecule type" value="Genomic_DNA"/>
</dbReference>
<keyword evidence="2" id="KW-0547">Nucleotide-binding</keyword>
<dbReference type="GO" id="GO:0003924">
    <property type="term" value="F:GTPase activity"/>
    <property type="evidence" value="ECO:0007669"/>
    <property type="project" value="InterPro"/>
</dbReference>
<comment type="similarity">
    <text evidence="1">Belongs to the small GTPase superfamily. Rab family.</text>
</comment>
<protein>
    <submittedName>
        <fullName evidence="4">GTP-binding protein</fullName>
    </submittedName>
</protein>
<dbReference type="SMART" id="SM00174">
    <property type="entry name" value="RHO"/>
    <property type="match status" value="1"/>
</dbReference>
<dbReference type="PANTHER" id="PTHR47981:SF20">
    <property type="entry name" value="RAS-RELATED PROTEIN RAB-7A"/>
    <property type="match status" value="1"/>
</dbReference>
<dbReference type="InterPro" id="IPR005225">
    <property type="entry name" value="Small_GTP-bd"/>
</dbReference>
<evidence type="ECO:0000256" key="1">
    <source>
        <dbReference type="ARBA" id="ARBA00006270"/>
    </source>
</evidence>
<dbReference type="PROSITE" id="PS51419">
    <property type="entry name" value="RAB"/>
    <property type="match status" value="1"/>
</dbReference>
<evidence type="ECO:0000313" key="4">
    <source>
        <dbReference type="EMBL" id="UJG43323.1"/>
    </source>
</evidence>
<organism evidence="4">
    <name type="scientific">Candidatus Heimdallarchaeum endolithica</name>
    <dbReference type="NCBI Taxonomy" id="2876572"/>
    <lineage>
        <taxon>Archaea</taxon>
        <taxon>Promethearchaeati</taxon>
        <taxon>Candidatus Heimdallarchaeota</taxon>
        <taxon>Candidatus Heimdallarchaeia (ex Rinke et al. 2021) (nom. nud.)</taxon>
        <taxon>Candidatus Heimdallarchaeales</taxon>
        <taxon>Candidatus Heimdallarchaeaceae</taxon>
        <taxon>Candidatus Heimdallarchaeum</taxon>
    </lineage>
</organism>
<dbReference type="SUPFAM" id="SSF52540">
    <property type="entry name" value="P-loop containing nucleoside triphosphate hydrolases"/>
    <property type="match status" value="1"/>
</dbReference>
<reference evidence="4" key="1">
    <citation type="journal article" date="2022" name="Nat. Microbiol.">
        <title>Unique mobile elements and scalable gene flow at the prokaryote-eukaryote boundary revealed by circularized Asgard archaea genomes.</title>
        <authorList>
            <person name="Wu F."/>
            <person name="Speth D.R."/>
            <person name="Philosof A."/>
            <person name="Cremiere A."/>
            <person name="Narayanan A."/>
            <person name="Barco R.A."/>
            <person name="Connon S.A."/>
            <person name="Amend J.P."/>
            <person name="Antoshechkin I.A."/>
            <person name="Orphan V.J."/>
        </authorList>
    </citation>
    <scope>NUCLEOTIDE SEQUENCE</scope>
    <source>
        <strain evidence="4">PR6</strain>
    </source>
</reference>
<dbReference type="AlphaFoldDB" id="A0A9Y1BQH1"/>
<dbReference type="Proteomes" id="UP001200513">
    <property type="component" value="Chromosome"/>
</dbReference>